<feature type="region of interest" description="Disordered" evidence="1">
    <location>
        <begin position="1"/>
        <end position="30"/>
    </location>
</feature>
<feature type="compositionally biased region" description="Low complexity" evidence="1">
    <location>
        <begin position="1"/>
        <end position="19"/>
    </location>
</feature>
<organism evidence="2 3">
    <name type="scientific">Synaphobranchus kaupii</name>
    <name type="common">Kaup's arrowtooth eel</name>
    <dbReference type="NCBI Taxonomy" id="118154"/>
    <lineage>
        <taxon>Eukaryota</taxon>
        <taxon>Metazoa</taxon>
        <taxon>Chordata</taxon>
        <taxon>Craniata</taxon>
        <taxon>Vertebrata</taxon>
        <taxon>Euteleostomi</taxon>
        <taxon>Actinopterygii</taxon>
        <taxon>Neopterygii</taxon>
        <taxon>Teleostei</taxon>
        <taxon>Anguilliformes</taxon>
        <taxon>Synaphobranchidae</taxon>
        <taxon>Synaphobranchus</taxon>
    </lineage>
</organism>
<dbReference type="EMBL" id="JAINUF010000012">
    <property type="protein sequence ID" value="KAJ8344653.1"/>
    <property type="molecule type" value="Genomic_DNA"/>
</dbReference>
<evidence type="ECO:0000313" key="2">
    <source>
        <dbReference type="EMBL" id="KAJ8344653.1"/>
    </source>
</evidence>
<dbReference type="AlphaFoldDB" id="A0A9Q1IM23"/>
<proteinExistence type="predicted"/>
<reference evidence="2" key="1">
    <citation type="journal article" date="2023" name="Science">
        <title>Genome structures resolve the early diversification of teleost fishes.</title>
        <authorList>
            <person name="Parey E."/>
            <person name="Louis A."/>
            <person name="Montfort J."/>
            <person name="Bouchez O."/>
            <person name="Roques C."/>
            <person name="Iampietro C."/>
            <person name="Lluch J."/>
            <person name="Castinel A."/>
            <person name="Donnadieu C."/>
            <person name="Desvignes T."/>
            <person name="Floi Bucao C."/>
            <person name="Jouanno E."/>
            <person name="Wen M."/>
            <person name="Mejri S."/>
            <person name="Dirks R."/>
            <person name="Jansen H."/>
            <person name="Henkel C."/>
            <person name="Chen W.J."/>
            <person name="Zahm M."/>
            <person name="Cabau C."/>
            <person name="Klopp C."/>
            <person name="Thompson A.W."/>
            <person name="Robinson-Rechavi M."/>
            <person name="Braasch I."/>
            <person name="Lecointre G."/>
            <person name="Bobe J."/>
            <person name="Postlethwait J.H."/>
            <person name="Berthelot C."/>
            <person name="Roest Crollius H."/>
            <person name="Guiguen Y."/>
        </authorList>
    </citation>
    <scope>NUCLEOTIDE SEQUENCE</scope>
    <source>
        <strain evidence="2">WJC10195</strain>
    </source>
</reference>
<accession>A0A9Q1IM23</accession>
<name>A0A9Q1IM23_SYNKA</name>
<feature type="region of interest" description="Disordered" evidence="1">
    <location>
        <begin position="62"/>
        <end position="104"/>
    </location>
</feature>
<sequence length="104" mass="11489">MLRYAAAASKNMANNKVNSINPDPEAVTENTQGTLKTCLPMLRGFKAHLPIPSGCISFLARRGQRRASPPHAPLSDPRKKTSREEQRPERKLTAPAHIKYNCPA</sequence>
<comment type="caution">
    <text evidence="2">The sequence shown here is derived from an EMBL/GenBank/DDBJ whole genome shotgun (WGS) entry which is preliminary data.</text>
</comment>
<gene>
    <name evidence="2" type="ORF">SKAU_G00288460</name>
</gene>
<evidence type="ECO:0000256" key="1">
    <source>
        <dbReference type="SAM" id="MobiDB-lite"/>
    </source>
</evidence>
<evidence type="ECO:0000313" key="3">
    <source>
        <dbReference type="Proteomes" id="UP001152622"/>
    </source>
</evidence>
<dbReference type="Proteomes" id="UP001152622">
    <property type="component" value="Chromosome 12"/>
</dbReference>
<feature type="compositionally biased region" description="Basic and acidic residues" evidence="1">
    <location>
        <begin position="76"/>
        <end position="92"/>
    </location>
</feature>
<keyword evidence="3" id="KW-1185">Reference proteome</keyword>
<protein>
    <submittedName>
        <fullName evidence="2">Uncharacterized protein</fullName>
    </submittedName>
</protein>